<dbReference type="EMBL" id="CP000384">
    <property type="protein sequence ID" value="ABG11340.1"/>
    <property type="molecule type" value="Genomic_DNA"/>
</dbReference>
<dbReference type="InterPro" id="IPR036388">
    <property type="entry name" value="WH-like_DNA-bd_sf"/>
</dbReference>
<feature type="domain" description="ANTAR" evidence="1">
    <location>
        <begin position="19"/>
        <end position="80"/>
    </location>
</feature>
<dbReference type="AlphaFoldDB" id="A0A5Q5BS54"/>
<evidence type="ECO:0000259" key="1">
    <source>
        <dbReference type="PROSITE" id="PS50921"/>
    </source>
</evidence>
<dbReference type="SMART" id="SM01012">
    <property type="entry name" value="ANTAR"/>
    <property type="match status" value="1"/>
</dbReference>
<dbReference type="GO" id="GO:0003723">
    <property type="term" value="F:RNA binding"/>
    <property type="evidence" value="ECO:0007669"/>
    <property type="project" value="InterPro"/>
</dbReference>
<organism evidence="2">
    <name type="scientific">Mycobacterium sp. (strain MCS)</name>
    <dbReference type="NCBI Taxonomy" id="164756"/>
    <lineage>
        <taxon>Bacteria</taxon>
        <taxon>Bacillati</taxon>
        <taxon>Actinomycetota</taxon>
        <taxon>Actinomycetes</taxon>
        <taxon>Mycobacteriales</taxon>
        <taxon>Mycobacteriaceae</taxon>
        <taxon>Mycobacterium</taxon>
    </lineage>
</organism>
<sequence>MYAFPAADDQRFAGQRSTVAALRRPGREDGRALASRAVIDQAIGIIRSRSGVSGEEAFARLTRISQSENVKLHIVAERLVEEAVRRAQARRQ</sequence>
<gene>
    <name evidence="2" type="ordered locus">Mmcs_5239</name>
</gene>
<name>A0A5Q5BS54_MYCSS</name>
<evidence type="ECO:0000313" key="2">
    <source>
        <dbReference type="EMBL" id="ABG11340.1"/>
    </source>
</evidence>
<dbReference type="InterPro" id="IPR005561">
    <property type="entry name" value="ANTAR"/>
</dbReference>
<proteinExistence type="predicted"/>
<reference evidence="2" key="1">
    <citation type="submission" date="2006-06" db="EMBL/GenBank/DDBJ databases">
        <title>Complete sequence of chromosome of Mycobacterium sp. MCS.</title>
        <authorList>
            <consortium name="US DOE Joint Genome Institute"/>
            <person name="Copeland A."/>
            <person name="Lucas S."/>
            <person name="Lapidus A."/>
            <person name="Barry K."/>
            <person name="Detter J.C."/>
            <person name="Glavina del Rio T."/>
            <person name="Hammon N."/>
            <person name="Israni S."/>
            <person name="Dalin E."/>
            <person name="Tice H."/>
            <person name="Pitluck S."/>
            <person name="Martinez M."/>
            <person name="Schmutz J."/>
            <person name="Larimer F."/>
            <person name="Land M."/>
            <person name="Hauser L."/>
            <person name="Kyrpides N."/>
            <person name="Kim E."/>
            <person name="Miller C.D."/>
            <person name="Hughes J.E."/>
            <person name="Anderson A.J."/>
            <person name="Sims R.C."/>
            <person name="Richardson P."/>
        </authorList>
    </citation>
    <scope>NUCLEOTIDE SEQUENCE [LARGE SCALE GENOMIC DNA]</scope>
    <source>
        <strain evidence="2">MCS</strain>
    </source>
</reference>
<dbReference type="Gene3D" id="1.10.10.10">
    <property type="entry name" value="Winged helix-like DNA-binding domain superfamily/Winged helix DNA-binding domain"/>
    <property type="match status" value="1"/>
</dbReference>
<dbReference type="KEGG" id="mmc:Mmcs_5239"/>
<dbReference type="Pfam" id="PF03861">
    <property type="entry name" value="ANTAR"/>
    <property type="match status" value="1"/>
</dbReference>
<dbReference type="InterPro" id="IPR011006">
    <property type="entry name" value="CheY-like_superfamily"/>
</dbReference>
<accession>A0A5Q5BS54</accession>
<protein>
    <submittedName>
        <fullName evidence="2">Response regulator receiver and ANTAR domain protein</fullName>
    </submittedName>
</protein>
<dbReference type="PROSITE" id="PS50921">
    <property type="entry name" value="ANTAR"/>
    <property type="match status" value="1"/>
</dbReference>
<dbReference type="SUPFAM" id="SSF52172">
    <property type="entry name" value="CheY-like"/>
    <property type="match status" value="1"/>
</dbReference>